<sequence>MEVKQEQDIFPVEGCEMKTEVIDFPNVSFHSFVKTEIKEEDDQYVADSLNNDTKNFLVNGCSSNQLNMDISVGDIKLEEEEDKPELVQIENGRESANRRRR</sequence>
<reference evidence="2" key="1">
    <citation type="submission" date="2025-08" db="UniProtKB">
        <authorList>
            <consortium name="RefSeq"/>
        </authorList>
    </citation>
    <scope>IDENTIFICATION</scope>
    <source>
        <tissue evidence="2">Whole insect</tissue>
    </source>
</reference>
<feature type="compositionally biased region" description="Basic and acidic residues" evidence="1">
    <location>
        <begin position="91"/>
        <end position="101"/>
    </location>
</feature>
<proteinExistence type="predicted"/>
<dbReference type="InParanoid" id="A0A6P7G693"/>
<feature type="region of interest" description="Disordered" evidence="1">
    <location>
        <begin position="81"/>
        <end position="101"/>
    </location>
</feature>
<dbReference type="AlphaFoldDB" id="A0A6P7G693"/>
<evidence type="ECO:0000313" key="2">
    <source>
        <dbReference type="RefSeq" id="XP_028144569.1"/>
    </source>
</evidence>
<gene>
    <name evidence="2" type="primary">LOC114338183</name>
</gene>
<protein>
    <submittedName>
        <fullName evidence="2">Uncharacterized protein LOC114338183 isoform X1</fullName>
    </submittedName>
</protein>
<accession>A0A6P7G693</accession>
<organism evidence="2">
    <name type="scientific">Diabrotica virgifera virgifera</name>
    <name type="common">western corn rootworm</name>
    <dbReference type="NCBI Taxonomy" id="50390"/>
    <lineage>
        <taxon>Eukaryota</taxon>
        <taxon>Metazoa</taxon>
        <taxon>Ecdysozoa</taxon>
        <taxon>Arthropoda</taxon>
        <taxon>Hexapoda</taxon>
        <taxon>Insecta</taxon>
        <taxon>Pterygota</taxon>
        <taxon>Neoptera</taxon>
        <taxon>Endopterygota</taxon>
        <taxon>Coleoptera</taxon>
        <taxon>Polyphaga</taxon>
        <taxon>Cucujiformia</taxon>
        <taxon>Chrysomeloidea</taxon>
        <taxon>Chrysomelidae</taxon>
        <taxon>Galerucinae</taxon>
        <taxon>Diabroticina</taxon>
        <taxon>Diabroticites</taxon>
        <taxon>Diabrotica</taxon>
    </lineage>
</organism>
<name>A0A6P7G693_DIAVI</name>
<dbReference type="RefSeq" id="XP_028144569.1">
    <property type="nucleotide sequence ID" value="XM_028288768.1"/>
</dbReference>
<evidence type="ECO:0000256" key="1">
    <source>
        <dbReference type="SAM" id="MobiDB-lite"/>
    </source>
</evidence>